<gene>
    <name evidence="1" type="ORF">Goe2_c13000</name>
</gene>
<name>A0A1Z1DEK5_9CAUD</name>
<organism evidence="1 2">
    <name type="scientific">Bacillus phage vB_BsuM-Goe2</name>
    <dbReference type="NCBI Taxonomy" id="1933062"/>
    <lineage>
        <taxon>Viruses</taxon>
        <taxon>Duplodnaviria</taxon>
        <taxon>Heunggongvirae</taxon>
        <taxon>Uroviricota</taxon>
        <taxon>Caudoviricetes</taxon>
        <taxon>Herelleviridae</taxon>
        <taxon>Spounavirinae</taxon>
        <taxon>Okubovirus</taxon>
        <taxon>Okubovirus camphawk</taxon>
    </lineage>
</organism>
<proteinExistence type="predicted"/>
<evidence type="ECO:0000313" key="2">
    <source>
        <dbReference type="Proteomes" id="UP000224660"/>
    </source>
</evidence>
<accession>A0A1Z1DEK5</accession>
<dbReference type="Proteomes" id="UP000224660">
    <property type="component" value="Segment"/>
</dbReference>
<protein>
    <submittedName>
        <fullName evidence="1">Uncharacterized protein</fullName>
    </submittedName>
</protein>
<reference evidence="1 2" key="1">
    <citation type="journal article" date="2017" name="Viruses">
        <title>Characterization of Bacillus subtilis Viruses vB_BsuM-Goe2 and vB_BsuM-Goe3.</title>
        <authorList>
            <person name="Willms I.M."/>
            <person name="Hoppert M."/>
            <person name="Hertel R."/>
        </authorList>
    </citation>
    <scope>NUCLEOTIDE SEQUENCE [LARGE SCALE GENOMIC DNA]</scope>
</reference>
<sequence>MTILRMALSVLKTLMLLGLLETVVPHLGYDLGILIGELIGEGISSGIK</sequence>
<dbReference type="EMBL" id="KY368639">
    <property type="protein sequence ID" value="APZ82366.1"/>
    <property type="molecule type" value="Genomic_DNA"/>
</dbReference>
<evidence type="ECO:0000313" key="1">
    <source>
        <dbReference type="EMBL" id="APZ82366.1"/>
    </source>
</evidence>